<keyword evidence="3" id="KW-1185">Reference proteome</keyword>
<reference evidence="2 3" key="1">
    <citation type="submission" date="2014-03" db="EMBL/GenBank/DDBJ databases">
        <title>Genomics of Bifidobacteria.</title>
        <authorList>
            <person name="Ventura M."/>
            <person name="Milani C."/>
            <person name="Lugli G.A."/>
        </authorList>
    </citation>
    <scope>NUCLEOTIDE SEQUENCE [LARGE SCALE GENOMIC DNA]</scope>
    <source>
        <strain evidence="2 3">LMG 11592</strain>
    </source>
</reference>
<sequence>MTPSHNAIIATHHRHVSDHHVITSSRKTSRSTITHHAHRLCSDPVCSDFTMFMVPRYRMRLERGI</sequence>
<name>A0A087BLX4_9BIFI</name>
<feature type="region of interest" description="Disordered" evidence="1">
    <location>
        <begin position="1"/>
        <end position="30"/>
    </location>
</feature>
<dbReference type="EMBL" id="JGZD01000010">
    <property type="protein sequence ID" value="KFI72024.1"/>
    <property type="molecule type" value="Genomic_DNA"/>
</dbReference>
<evidence type="ECO:0000256" key="1">
    <source>
        <dbReference type="SAM" id="MobiDB-lite"/>
    </source>
</evidence>
<protein>
    <submittedName>
        <fullName evidence="2">Uncharacterized protein</fullName>
    </submittedName>
</protein>
<accession>A0A087BLX4</accession>
<proteinExistence type="predicted"/>
<dbReference type="Proteomes" id="UP000029014">
    <property type="component" value="Unassembled WGS sequence"/>
</dbReference>
<evidence type="ECO:0000313" key="3">
    <source>
        <dbReference type="Proteomes" id="UP000029014"/>
    </source>
</evidence>
<comment type="caution">
    <text evidence="2">The sequence shown here is derived from an EMBL/GenBank/DDBJ whole genome shotgun (WGS) entry which is preliminary data.</text>
</comment>
<organism evidence="2 3">
    <name type="scientific">Bifidobacterium minimum</name>
    <dbReference type="NCBI Taxonomy" id="1693"/>
    <lineage>
        <taxon>Bacteria</taxon>
        <taxon>Bacillati</taxon>
        <taxon>Actinomycetota</taxon>
        <taxon>Actinomycetes</taxon>
        <taxon>Bifidobacteriales</taxon>
        <taxon>Bifidobacteriaceae</taxon>
        <taxon>Bifidobacterium</taxon>
    </lineage>
</organism>
<evidence type="ECO:0000313" key="2">
    <source>
        <dbReference type="EMBL" id="KFI72024.1"/>
    </source>
</evidence>
<gene>
    <name evidence="2" type="ORF">BMIN_1559</name>
</gene>
<dbReference type="AlphaFoldDB" id="A0A087BLX4"/>